<organism evidence="2 3">
    <name type="scientific">Pedobacter suwonensis</name>
    <dbReference type="NCBI Taxonomy" id="332999"/>
    <lineage>
        <taxon>Bacteria</taxon>
        <taxon>Pseudomonadati</taxon>
        <taxon>Bacteroidota</taxon>
        <taxon>Sphingobacteriia</taxon>
        <taxon>Sphingobacteriales</taxon>
        <taxon>Sphingobacteriaceae</taxon>
        <taxon>Pedobacter</taxon>
    </lineage>
</organism>
<gene>
    <name evidence="2" type="ORF">SAMN04488511_11394</name>
</gene>
<feature type="transmembrane region" description="Helical" evidence="1">
    <location>
        <begin position="12"/>
        <end position="29"/>
    </location>
</feature>
<evidence type="ECO:0000256" key="1">
    <source>
        <dbReference type="SAM" id="Phobius"/>
    </source>
</evidence>
<dbReference type="RefSeq" id="WP_090985510.1">
    <property type="nucleotide sequence ID" value="NZ_FOJM01000013.1"/>
</dbReference>
<dbReference type="EMBL" id="FOJM01000013">
    <property type="protein sequence ID" value="SFA54307.1"/>
    <property type="molecule type" value="Genomic_DNA"/>
</dbReference>
<proteinExistence type="predicted"/>
<dbReference type="OrthoDB" id="1492467at2"/>
<feature type="transmembrane region" description="Helical" evidence="1">
    <location>
        <begin position="49"/>
        <end position="69"/>
    </location>
</feature>
<evidence type="ECO:0000313" key="2">
    <source>
        <dbReference type="EMBL" id="SFA54307.1"/>
    </source>
</evidence>
<keyword evidence="1" id="KW-1133">Transmembrane helix</keyword>
<dbReference type="AlphaFoldDB" id="A0A1I0TRE7"/>
<keyword evidence="1" id="KW-0472">Membrane</keyword>
<evidence type="ECO:0000313" key="3">
    <source>
        <dbReference type="Proteomes" id="UP000198836"/>
    </source>
</evidence>
<sequence>MMLSNTGTVSLILYAALIGIAIIGLIIAIKNLKDKTIELERLDRMIDLFKYTIVSIAIATVTLIITDLFKEREQDVKELEYFDKYAQDVKKVDGLEERFQLSRYLMIVAPNGELKKSWKEYYDTLKIEHANYLILKEKSKALDTIINPTPAQKIEKAKVNELIEQKESPLVSVSTSLILPRAYLHISSEDQRGQANVLQTVLQNENFQVPGIENIGKRGDRYIPAKTEIRYYRAEEFSEALRLFNIVRSQFPNLTMSPAPVKIPGNGRGTRPGHFEVWLSK</sequence>
<protein>
    <submittedName>
        <fullName evidence="2">Uncharacterized protein</fullName>
    </submittedName>
</protein>
<name>A0A1I0TRE7_9SPHI</name>
<dbReference type="STRING" id="332999.SAMN04488511_11394"/>
<keyword evidence="1" id="KW-0812">Transmembrane</keyword>
<accession>A0A1I0TRE7</accession>
<keyword evidence="3" id="KW-1185">Reference proteome</keyword>
<dbReference type="Proteomes" id="UP000198836">
    <property type="component" value="Unassembled WGS sequence"/>
</dbReference>
<reference evidence="3" key="1">
    <citation type="submission" date="2016-10" db="EMBL/GenBank/DDBJ databases">
        <authorList>
            <person name="Varghese N."/>
            <person name="Submissions S."/>
        </authorList>
    </citation>
    <scope>NUCLEOTIDE SEQUENCE [LARGE SCALE GENOMIC DNA]</scope>
    <source>
        <strain evidence="3">DSM 18130</strain>
    </source>
</reference>